<keyword evidence="12" id="KW-0675">Receptor</keyword>
<dbReference type="PANTHER" id="PTHR30069">
    <property type="entry name" value="TONB-DEPENDENT OUTER MEMBRANE RECEPTOR"/>
    <property type="match status" value="1"/>
</dbReference>
<evidence type="ECO:0000256" key="7">
    <source>
        <dbReference type="ARBA" id="ARBA00023237"/>
    </source>
</evidence>
<evidence type="ECO:0000256" key="1">
    <source>
        <dbReference type="ARBA" id="ARBA00004571"/>
    </source>
</evidence>
<keyword evidence="3 8" id="KW-1134">Transmembrane beta strand</keyword>
<dbReference type="Pfam" id="PF07715">
    <property type="entry name" value="Plug"/>
    <property type="match status" value="1"/>
</dbReference>
<keyword evidence="7 8" id="KW-0998">Cell outer membrane</keyword>
<dbReference type="SUPFAM" id="SSF49464">
    <property type="entry name" value="Carboxypeptidase regulatory domain-like"/>
    <property type="match status" value="1"/>
</dbReference>
<evidence type="ECO:0000256" key="2">
    <source>
        <dbReference type="ARBA" id="ARBA00022448"/>
    </source>
</evidence>
<dbReference type="PANTHER" id="PTHR30069:SF57">
    <property type="entry name" value="TONB-DEPENDENT RECEPTOR"/>
    <property type="match status" value="1"/>
</dbReference>
<dbReference type="Gene3D" id="2.40.170.20">
    <property type="entry name" value="TonB-dependent receptor, beta-barrel domain"/>
    <property type="match status" value="1"/>
</dbReference>
<protein>
    <submittedName>
        <fullName evidence="12">Outer membrane receptor for ferrienterochelin and colicins</fullName>
    </submittedName>
</protein>
<keyword evidence="4 8" id="KW-0812">Transmembrane</keyword>
<keyword evidence="2 8" id="KW-0813">Transport</keyword>
<dbReference type="GO" id="GO:0009279">
    <property type="term" value="C:cell outer membrane"/>
    <property type="evidence" value="ECO:0007669"/>
    <property type="project" value="UniProtKB-SubCell"/>
</dbReference>
<dbReference type="InterPro" id="IPR012910">
    <property type="entry name" value="Plug_dom"/>
</dbReference>
<dbReference type="EMBL" id="FPIY01000002">
    <property type="protein sequence ID" value="SFW48283.1"/>
    <property type="molecule type" value="Genomic_DNA"/>
</dbReference>
<evidence type="ECO:0000256" key="8">
    <source>
        <dbReference type="PROSITE-ProRule" id="PRU01360"/>
    </source>
</evidence>
<dbReference type="InterPro" id="IPR008969">
    <property type="entry name" value="CarboxyPept-like_regulatory"/>
</dbReference>
<dbReference type="SUPFAM" id="SSF56935">
    <property type="entry name" value="Porins"/>
    <property type="match status" value="1"/>
</dbReference>
<evidence type="ECO:0000259" key="10">
    <source>
        <dbReference type="Pfam" id="PF00593"/>
    </source>
</evidence>
<dbReference type="InterPro" id="IPR037066">
    <property type="entry name" value="Plug_dom_sf"/>
</dbReference>
<evidence type="ECO:0000256" key="5">
    <source>
        <dbReference type="ARBA" id="ARBA00023077"/>
    </source>
</evidence>
<name>A0A1K1PLG0_9FLAO</name>
<dbReference type="InterPro" id="IPR039426">
    <property type="entry name" value="TonB-dep_rcpt-like"/>
</dbReference>
<evidence type="ECO:0000256" key="9">
    <source>
        <dbReference type="RuleBase" id="RU003357"/>
    </source>
</evidence>
<dbReference type="Proteomes" id="UP000183257">
    <property type="component" value="Unassembled WGS sequence"/>
</dbReference>
<dbReference type="AlphaFoldDB" id="A0A1K1PLG0"/>
<keyword evidence="5 9" id="KW-0798">TonB box</keyword>
<evidence type="ECO:0000256" key="4">
    <source>
        <dbReference type="ARBA" id="ARBA00022692"/>
    </source>
</evidence>
<dbReference type="CDD" id="cd01347">
    <property type="entry name" value="ligand_gated_channel"/>
    <property type="match status" value="1"/>
</dbReference>
<dbReference type="GO" id="GO:0015344">
    <property type="term" value="F:siderophore uptake transmembrane transporter activity"/>
    <property type="evidence" value="ECO:0007669"/>
    <property type="project" value="TreeGrafter"/>
</dbReference>
<dbReference type="InterPro" id="IPR000531">
    <property type="entry name" value="Beta-barrel_TonB"/>
</dbReference>
<feature type="domain" description="TonB-dependent receptor plug" evidence="11">
    <location>
        <begin position="123"/>
        <end position="228"/>
    </location>
</feature>
<dbReference type="Gene3D" id="2.170.130.10">
    <property type="entry name" value="TonB-dependent receptor, plug domain"/>
    <property type="match status" value="1"/>
</dbReference>
<reference evidence="13" key="1">
    <citation type="submission" date="2016-11" db="EMBL/GenBank/DDBJ databases">
        <authorList>
            <person name="Varghese N."/>
            <person name="Submissions S."/>
        </authorList>
    </citation>
    <scope>NUCLEOTIDE SEQUENCE [LARGE SCALE GENOMIC DNA]</scope>
    <source>
        <strain evidence="13">DSM 24786</strain>
    </source>
</reference>
<keyword evidence="13" id="KW-1185">Reference proteome</keyword>
<keyword evidence="6 8" id="KW-0472">Membrane</keyword>
<evidence type="ECO:0000313" key="13">
    <source>
        <dbReference type="Proteomes" id="UP000183257"/>
    </source>
</evidence>
<organism evidence="12 13">
    <name type="scientific">Cellulophaga fucicola</name>
    <dbReference type="NCBI Taxonomy" id="76595"/>
    <lineage>
        <taxon>Bacteria</taxon>
        <taxon>Pseudomonadati</taxon>
        <taxon>Bacteroidota</taxon>
        <taxon>Flavobacteriia</taxon>
        <taxon>Flavobacteriales</taxon>
        <taxon>Flavobacteriaceae</taxon>
        <taxon>Cellulophaga</taxon>
    </lineage>
</organism>
<sequence>MSKFKFTLMKIIFYLIYFLPALLFSQDILIEGKVSTDGTPLEYASIHIKGKSTGTASKKDGSYTLKLSKGEYVLVCKSIGYKTIEKKITVRNDNQTLNFNLKEDVLGLEQIVVTGTKTEKRRIDSPVIVNLINSKTLDNVVATNLSEGLRFQPGLRVETDCQTCNYTQLRINGLQGGYSQILINGRPIFSPLTGLYGMEQIPVNMIERIEVVRGGVSALYGSSAIGGTINVITKIPIKNEYNLTYTYQSINNNASDNILLGNATVVNDDRSAGATFFINKRDRNTYDDNGDNYSELPSLKNNSFGTNLFYLPSENEKIEASISSIYEYRYGGEQVDKAAHLAKQSEERTHNIIMGSLDYQLNFNEDKNSFIAYYGGQITDRDHYTGIQPDDGNELNSFLINSPYGTSKVETHQAGVQLNHKVDSFIGGEAIFTFGTEYVYDDVLDIIDAYNYKIDQTTRNWGAFLQNDWDITPKINFLSGIRIDKHNLLDNVIASPRLSLLYKMNKESQFRLGWGTGFRAPQAFDTDLHIAFAGGGISRISLSDNLLEERSNSYTASFNYDKATEHLIAGFTVEGFYTKLNDAFYLFPLGEDNFGELFEKRNGDGALVKGITLETRANFDYVFQVDAGITLQSSKFTEAVENIEGLPTKKEFLRTPNTYGFATLTYTPTKKLSASTNLVYTGSMDIAHFGGENTGQTIDEYIKTPSFLETSLRLGYTFKSEKLETGLEIFGGVKNITNAYQDDFDIGKNRDSNYVYGPSLPRTIFVGLRIKSL</sequence>
<dbReference type="Pfam" id="PF13715">
    <property type="entry name" value="CarbopepD_reg_2"/>
    <property type="match status" value="1"/>
</dbReference>
<dbReference type="PROSITE" id="PS52016">
    <property type="entry name" value="TONB_DEPENDENT_REC_3"/>
    <property type="match status" value="1"/>
</dbReference>
<evidence type="ECO:0000256" key="6">
    <source>
        <dbReference type="ARBA" id="ARBA00023136"/>
    </source>
</evidence>
<feature type="domain" description="TonB-dependent receptor-like beta-barrel" evidence="10">
    <location>
        <begin position="284"/>
        <end position="736"/>
    </location>
</feature>
<dbReference type="GO" id="GO:0044718">
    <property type="term" value="P:siderophore transmembrane transport"/>
    <property type="evidence" value="ECO:0007669"/>
    <property type="project" value="TreeGrafter"/>
</dbReference>
<evidence type="ECO:0000259" key="11">
    <source>
        <dbReference type="Pfam" id="PF07715"/>
    </source>
</evidence>
<proteinExistence type="inferred from homology"/>
<accession>A0A1K1PLG0</accession>
<comment type="subcellular location">
    <subcellularLocation>
        <location evidence="1 8">Cell outer membrane</location>
        <topology evidence="1 8">Multi-pass membrane protein</topology>
    </subcellularLocation>
</comment>
<gene>
    <name evidence="12" type="ORF">SAMN05660313_01960</name>
</gene>
<dbReference type="STRING" id="76595.SAMN05660313_01960"/>
<evidence type="ECO:0000313" key="12">
    <source>
        <dbReference type="EMBL" id="SFW48283.1"/>
    </source>
</evidence>
<dbReference type="Gene3D" id="2.60.40.1120">
    <property type="entry name" value="Carboxypeptidase-like, regulatory domain"/>
    <property type="match status" value="1"/>
</dbReference>
<evidence type="ECO:0000256" key="3">
    <source>
        <dbReference type="ARBA" id="ARBA00022452"/>
    </source>
</evidence>
<dbReference type="Pfam" id="PF00593">
    <property type="entry name" value="TonB_dep_Rec_b-barrel"/>
    <property type="match status" value="1"/>
</dbReference>
<dbReference type="InterPro" id="IPR036942">
    <property type="entry name" value="Beta-barrel_TonB_sf"/>
</dbReference>
<comment type="similarity">
    <text evidence="8 9">Belongs to the TonB-dependent receptor family.</text>
</comment>